<organism evidence="1 2">
    <name type="scientific">Anthostomella pinea</name>
    <dbReference type="NCBI Taxonomy" id="933095"/>
    <lineage>
        <taxon>Eukaryota</taxon>
        <taxon>Fungi</taxon>
        <taxon>Dikarya</taxon>
        <taxon>Ascomycota</taxon>
        <taxon>Pezizomycotina</taxon>
        <taxon>Sordariomycetes</taxon>
        <taxon>Xylariomycetidae</taxon>
        <taxon>Xylariales</taxon>
        <taxon>Xylariaceae</taxon>
        <taxon>Anthostomella</taxon>
    </lineage>
</organism>
<evidence type="ECO:0000313" key="2">
    <source>
        <dbReference type="Proteomes" id="UP001295740"/>
    </source>
</evidence>
<gene>
    <name evidence="1" type="ORF">KHLLAP_LOCUS14402</name>
</gene>
<accession>A0AAI8W049</accession>
<comment type="caution">
    <text evidence="1">The sequence shown here is derived from an EMBL/GenBank/DDBJ whole genome shotgun (WGS) entry which is preliminary data.</text>
</comment>
<dbReference type="AlphaFoldDB" id="A0AAI8W049"/>
<name>A0AAI8W049_9PEZI</name>
<dbReference type="EMBL" id="CAUWAG010000020">
    <property type="protein sequence ID" value="CAJ2513934.1"/>
    <property type="molecule type" value="Genomic_DNA"/>
</dbReference>
<evidence type="ECO:0000313" key="1">
    <source>
        <dbReference type="EMBL" id="CAJ2513934.1"/>
    </source>
</evidence>
<protein>
    <submittedName>
        <fullName evidence="1">Uu.00g020530.m01.CDS01</fullName>
    </submittedName>
</protein>
<keyword evidence="2" id="KW-1185">Reference proteome</keyword>
<dbReference type="Proteomes" id="UP001295740">
    <property type="component" value="Unassembled WGS sequence"/>
</dbReference>
<sequence length="399" mass="42324">MSVIAFQPSQADQLQFDGYEGSQLCHVHGAPEPIHDRRTFLKRTGLTLETPLSQFQAVELNMYLTSKLSSSLSLAFASLLVSCPLAFSEVLPDSSSTFTEDNYGWPTYGPWGLNNSLYSSLLSRQPNTTGKYPLSGPDISTTAPSSETGTVDGWAWTIDVKADIPINLSNHSYTPEVEAEYFTGAQITLHAPSNAETDLSWLVCVLDWEVDNSYTDDLRRDDGSCSTALSSQCRSDMADAVAKGWSTQSGTNRCKCPDLTTIDSCAPVPAAFHSGCGGTIYNATDLNDSRNSTSHKDSWGAGQLVVQTYGGPPTSQGNITAYDQTGSLAWPYMVVWGSIATGSTPTSQLTCIRASNASAGSEVPGTSSVDGGSSASLGKGMSSMGVLASMLVAVWMTVA</sequence>
<proteinExistence type="predicted"/>
<reference evidence="1" key="1">
    <citation type="submission" date="2023-10" db="EMBL/GenBank/DDBJ databases">
        <authorList>
            <person name="Hackl T."/>
        </authorList>
    </citation>
    <scope>NUCLEOTIDE SEQUENCE</scope>
</reference>